<dbReference type="OrthoDB" id="2158714at2759"/>
<dbReference type="HOGENOM" id="CLU_088285_2_1_1"/>
<dbReference type="OMA" id="SGPDWFY"/>
<accession>G3AJJ3</accession>
<gene>
    <name evidence="2" type="ORF">SPAPADRAFT_70142</name>
</gene>
<evidence type="ECO:0000313" key="2">
    <source>
        <dbReference type="EMBL" id="EGW33896.1"/>
    </source>
</evidence>
<keyword evidence="3" id="KW-1185">Reference proteome</keyword>
<dbReference type="GO" id="GO:0007034">
    <property type="term" value="P:vacuolar transport"/>
    <property type="evidence" value="ECO:0007669"/>
    <property type="project" value="TreeGrafter"/>
</dbReference>
<dbReference type="Proteomes" id="UP000000709">
    <property type="component" value="Unassembled WGS sequence"/>
</dbReference>
<dbReference type="EMBL" id="GL996500">
    <property type="protein sequence ID" value="EGW33896.1"/>
    <property type="molecule type" value="Genomic_DNA"/>
</dbReference>
<evidence type="ECO:0000313" key="3">
    <source>
        <dbReference type="Proteomes" id="UP000000709"/>
    </source>
</evidence>
<dbReference type="InterPro" id="IPR013640">
    <property type="entry name" value="Vfa1"/>
</dbReference>
<reference evidence="2 3" key="1">
    <citation type="journal article" date="2011" name="Proc. Natl. Acad. Sci. U.S.A.">
        <title>Comparative genomics of xylose-fermenting fungi for enhanced biofuel production.</title>
        <authorList>
            <person name="Wohlbach D.J."/>
            <person name="Kuo A."/>
            <person name="Sato T.K."/>
            <person name="Potts K.M."/>
            <person name="Salamov A.A."/>
            <person name="LaButti K.M."/>
            <person name="Sun H."/>
            <person name="Clum A."/>
            <person name="Pangilinan J.L."/>
            <person name="Lindquist E.A."/>
            <person name="Lucas S."/>
            <person name="Lapidus A."/>
            <person name="Jin M."/>
            <person name="Gunawan C."/>
            <person name="Balan V."/>
            <person name="Dale B.E."/>
            <person name="Jeffries T.W."/>
            <person name="Zinkel R."/>
            <person name="Barry K.W."/>
            <person name="Grigoriev I.V."/>
            <person name="Gasch A.P."/>
        </authorList>
    </citation>
    <scope>NUCLEOTIDE SEQUENCE [LARGE SCALE GENOMIC DNA]</scope>
    <source>
        <strain evidence="3">NRRL Y-27907 / 11-Y1</strain>
    </source>
</reference>
<evidence type="ECO:0000256" key="1">
    <source>
        <dbReference type="SAM" id="Coils"/>
    </source>
</evidence>
<dbReference type="GeneID" id="18875309"/>
<name>G3AJJ3_SPAPN</name>
<dbReference type="InParanoid" id="G3AJJ3"/>
<dbReference type="PANTHER" id="PTHR28218">
    <property type="entry name" value="VPS4-ASSOCIATED PROTEIN 1"/>
    <property type="match status" value="1"/>
</dbReference>
<evidence type="ECO:0008006" key="4">
    <source>
        <dbReference type="Google" id="ProtNLM"/>
    </source>
</evidence>
<proteinExistence type="predicted"/>
<dbReference type="RefSeq" id="XP_007373480.1">
    <property type="nucleotide sequence ID" value="XM_007373418.1"/>
</dbReference>
<dbReference type="eggNOG" id="ENOG502S7NV">
    <property type="taxonomic scope" value="Eukaryota"/>
</dbReference>
<feature type="coiled-coil region" evidence="1">
    <location>
        <begin position="65"/>
        <end position="133"/>
    </location>
</feature>
<dbReference type="PANTHER" id="PTHR28218:SF1">
    <property type="entry name" value="VPS4-ASSOCIATED PROTEIN 1"/>
    <property type="match status" value="1"/>
</dbReference>
<dbReference type="KEGG" id="spaa:SPAPADRAFT_70142"/>
<dbReference type="AlphaFoldDB" id="G3AJJ3"/>
<protein>
    <recommendedName>
        <fullName evidence="4">DUF1742-domain-containing protein</fullName>
    </recommendedName>
</protein>
<keyword evidence="1" id="KW-0175">Coiled coil</keyword>
<organism evidence="3">
    <name type="scientific">Spathaspora passalidarum (strain NRRL Y-27907 / 11-Y1)</name>
    <dbReference type="NCBI Taxonomy" id="619300"/>
    <lineage>
        <taxon>Eukaryota</taxon>
        <taxon>Fungi</taxon>
        <taxon>Dikarya</taxon>
        <taxon>Ascomycota</taxon>
        <taxon>Saccharomycotina</taxon>
        <taxon>Pichiomycetes</taxon>
        <taxon>Debaryomycetaceae</taxon>
        <taxon>Spathaspora</taxon>
    </lineage>
</organism>
<dbReference type="GO" id="GO:0005768">
    <property type="term" value="C:endosome"/>
    <property type="evidence" value="ECO:0007669"/>
    <property type="project" value="TreeGrafter"/>
</dbReference>
<dbReference type="Pfam" id="PF08432">
    <property type="entry name" value="Vfa1"/>
    <property type="match status" value="1"/>
</dbReference>
<sequence>MNKAPPFPNKYNIRLVAANDSKSCTICYKPSTTVLVSDNQADFFYTCPQHLLDEHFATPIQPQSYLDLVKQKEELEAKKTQLEKDIELEKPYLWNKVSEYWQKSDNKKEKSKFEKLNDELKQVIEQLSDKQKEVSEFKFKVYKLNLDIYKNRLMLTQKKKYQKERYEKMHSEGFFPSAPKNDIA</sequence>